<name>A0A6V7TVD9_MELEN</name>
<reference evidence="5 6" key="1">
    <citation type="submission" date="2020-08" db="EMBL/GenBank/DDBJ databases">
        <authorList>
            <person name="Koutsovoulos G."/>
            <person name="Danchin GJ E."/>
        </authorList>
    </citation>
    <scope>NUCLEOTIDE SEQUENCE [LARGE SCALE GENOMIC DNA]</scope>
</reference>
<dbReference type="InterPro" id="IPR036726">
    <property type="entry name" value="GTP1_OBG_dom_sf"/>
</dbReference>
<dbReference type="Proteomes" id="UP000580250">
    <property type="component" value="Unassembled WGS sequence"/>
</dbReference>
<organism evidence="5 6">
    <name type="scientific">Meloidogyne enterolobii</name>
    <name type="common">Root-knot nematode worm</name>
    <name type="synonym">Meloidogyne mayaguensis</name>
    <dbReference type="NCBI Taxonomy" id="390850"/>
    <lineage>
        <taxon>Eukaryota</taxon>
        <taxon>Metazoa</taxon>
        <taxon>Ecdysozoa</taxon>
        <taxon>Nematoda</taxon>
        <taxon>Chromadorea</taxon>
        <taxon>Rhabditida</taxon>
        <taxon>Tylenchina</taxon>
        <taxon>Tylenchomorpha</taxon>
        <taxon>Tylenchoidea</taxon>
        <taxon>Meloidogynidae</taxon>
        <taxon>Meloidogyninae</taxon>
        <taxon>Meloidogyne</taxon>
    </lineage>
</organism>
<dbReference type="GO" id="GO:0042254">
    <property type="term" value="P:ribosome biogenesis"/>
    <property type="evidence" value="ECO:0007669"/>
    <property type="project" value="UniProtKB-UniRule"/>
</dbReference>
<feature type="domain" description="OBG-type G" evidence="3">
    <location>
        <begin position="173"/>
        <end position="408"/>
    </location>
</feature>
<proteinExistence type="predicted"/>
<evidence type="ECO:0000256" key="1">
    <source>
        <dbReference type="ARBA" id="ARBA00022741"/>
    </source>
</evidence>
<feature type="domain" description="Obg" evidence="4">
    <location>
        <begin position="19"/>
        <end position="172"/>
    </location>
</feature>
<dbReference type="PROSITE" id="PS51710">
    <property type="entry name" value="G_OBG"/>
    <property type="match status" value="1"/>
</dbReference>
<dbReference type="PANTHER" id="PTHR11702:SF43">
    <property type="entry name" value="GTP-BINDING PROTEIN 10"/>
    <property type="match status" value="1"/>
</dbReference>
<dbReference type="Gene3D" id="3.40.50.300">
    <property type="entry name" value="P-loop containing nucleotide triphosphate hydrolases"/>
    <property type="match status" value="1"/>
</dbReference>
<dbReference type="GO" id="GO:0005739">
    <property type="term" value="C:mitochondrion"/>
    <property type="evidence" value="ECO:0007669"/>
    <property type="project" value="TreeGrafter"/>
</dbReference>
<evidence type="ECO:0000313" key="6">
    <source>
        <dbReference type="Proteomes" id="UP000580250"/>
    </source>
</evidence>
<sequence length="434" mass="49098">MKFSLFLLIRGALKANDYILTKDFIKLSVHSGTGGNGILRYNGIGGNGGSVFVRANDKVTFEEFCEQFEERPELKAEHGQHSKQTKLIGKNGKDSVSFFKRKYNLKNKLFLVVDVPLGVEIINQEHNKLLARCSGNKQRYLLARGGKGGCADNDYRGKIGEHLDVSIHVKLRPNIGLIGYPNAGKSTLLKSLIPSGPNIEIASYPFTTEKPQVCFLDYEQTSLERREEKNSSKELRILQPLENTQKHSVKPFHVSLSIADLPGIVKGASQNLYNGLSCLKHLEYSEIILMVVDVHGFRLELNDKLITPIETIALLNREMEEYDRKMIRKPIVLLLNKIDVENGEEISQQLIEHFIGPAYNTSNWTKALPQDIKPKFPINFKSVHAISAQNGQLGNLREIIGSIYSKLHPLNKQKFEEDELEEKRRRKIGNKKLL</sequence>
<evidence type="ECO:0000256" key="2">
    <source>
        <dbReference type="ARBA" id="ARBA00023134"/>
    </source>
</evidence>
<dbReference type="InterPro" id="IPR006169">
    <property type="entry name" value="GTP1_OBG_dom"/>
</dbReference>
<dbReference type="EMBL" id="CAJEWN010000018">
    <property type="protein sequence ID" value="CAD2136367.1"/>
    <property type="molecule type" value="Genomic_DNA"/>
</dbReference>
<dbReference type="PROSITE" id="PS51883">
    <property type="entry name" value="OBG"/>
    <property type="match status" value="1"/>
</dbReference>
<dbReference type="InterPro" id="IPR045086">
    <property type="entry name" value="OBG_GTPase"/>
</dbReference>
<evidence type="ECO:0000259" key="3">
    <source>
        <dbReference type="PROSITE" id="PS51710"/>
    </source>
</evidence>
<gene>
    <name evidence="5" type="ORF">MENT_LOCUS5032</name>
</gene>
<comment type="caution">
    <text evidence="5">The sequence shown here is derived from an EMBL/GenBank/DDBJ whole genome shotgun (WGS) entry which is preliminary data.</text>
</comment>
<dbReference type="GO" id="GO:0003924">
    <property type="term" value="F:GTPase activity"/>
    <property type="evidence" value="ECO:0007669"/>
    <property type="project" value="InterPro"/>
</dbReference>
<dbReference type="SUPFAM" id="SSF82051">
    <property type="entry name" value="Obg GTP-binding protein N-terminal domain"/>
    <property type="match status" value="1"/>
</dbReference>
<dbReference type="Pfam" id="PF01926">
    <property type="entry name" value="MMR_HSR1"/>
    <property type="match status" value="1"/>
</dbReference>
<dbReference type="SUPFAM" id="SSF52540">
    <property type="entry name" value="P-loop containing nucleoside triphosphate hydrolases"/>
    <property type="match status" value="1"/>
</dbReference>
<keyword evidence="1" id="KW-0547">Nucleotide-binding</keyword>
<dbReference type="PANTHER" id="PTHR11702">
    <property type="entry name" value="DEVELOPMENTALLY REGULATED GTP-BINDING PROTEIN-RELATED"/>
    <property type="match status" value="1"/>
</dbReference>
<dbReference type="InterPro" id="IPR027417">
    <property type="entry name" value="P-loop_NTPase"/>
</dbReference>
<evidence type="ECO:0000259" key="4">
    <source>
        <dbReference type="PROSITE" id="PS51883"/>
    </source>
</evidence>
<dbReference type="Pfam" id="PF01018">
    <property type="entry name" value="GTP1_OBG"/>
    <property type="match status" value="2"/>
</dbReference>
<dbReference type="AlphaFoldDB" id="A0A6V7TVD9"/>
<accession>A0A6V7TVD9</accession>
<evidence type="ECO:0000313" key="5">
    <source>
        <dbReference type="EMBL" id="CAD2136367.1"/>
    </source>
</evidence>
<dbReference type="OrthoDB" id="10255148at2759"/>
<protein>
    <submittedName>
        <fullName evidence="5">Uncharacterized protein</fullName>
    </submittedName>
</protein>
<keyword evidence="2" id="KW-0342">GTP-binding</keyword>
<dbReference type="Gene3D" id="2.70.210.12">
    <property type="entry name" value="GTP1/OBG domain"/>
    <property type="match status" value="1"/>
</dbReference>
<dbReference type="InterPro" id="IPR006073">
    <property type="entry name" value="GTP-bd"/>
</dbReference>
<dbReference type="InterPro" id="IPR031167">
    <property type="entry name" value="G_OBG"/>
</dbReference>
<dbReference type="GO" id="GO:0005525">
    <property type="term" value="F:GTP binding"/>
    <property type="evidence" value="ECO:0007669"/>
    <property type="project" value="UniProtKB-KW"/>
</dbReference>